<dbReference type="Proteomes" id="UP000265100">
    <property type="component" value="Chromosome 22"/>
</dbReference>
<dbReference type="InterPro" id="IPR023796">
    <property type="entry name" value="Serpin_dom"/>
</dbReference>
<keyword evidence="3" id="KW-1185">Reference proteome</keyword>
<organism evidence="2 3">
    <name type="scientific">Astatotilapia calliptera</name>
    <name type="common">Eastern happy</name>
    <name type="synonym">Chromis callipterus</name>
    <dbReference type="NCBI Taxonomy" id="8154"/>
    <lineage>
        <taxon>Eukaryota</taxon>
        <taxon>Metazoa</taxon>
        <taxon>Chordata</taxon>
        <taxon>Craniata</taxon>
        <taxon>Vertebrata</taxon>
        <taxon>Euteleostomi</taxon>
        <taxon>Actinopterygii</taxon>
        <taxon>Neopterygii</taxon>
        <taxon>Teleostei</taxon>
        <taxon>Neoteleostei</taxon>
        <taxon>Acanthomorphata</taxon>
        <taxon>Ovalentaria</taxon>
        <taxon>Cichlomorphae</taxon>
        <taxon>Cichliformes</taxon>
        <taxon>Cichlidae</taxon>
        <taxon>African cichlids</taxon>
        <taxon>Pseudocrenilabrinae</taxon>
        <taxon>Haplochromini</taxon>
        <taxon>Astatotilapia</taxon>
    </lineage>
</organism>
<sequence>MSAVSSSNTAFALERFHTLSQTNPAGNVLVSPLSISSTLAMVYLGAKGDTAAQMAQGSSLLLVTCTTIS</sequence>
<name>A0AAX7SNV7_ASTCA</name>
<evidence type="ECO:0000313" key="2">
    <source>
        <dbReference type="Ensembl" id="ENSACLP00000046224.1"/>
    </source>
</evidence>
<evidence type="ECO:0000259" key="1">
    <source>
        <dbReference type="Pfam" id="PF00079"/>
    </source>
</evidence>
<dbReference type="SUPFAM" id="SSF56574">
    <property type="entry name" value="Serpins"/>
    <property type="match status" value="1"/>
</dbReference>
<dbReference type="InterPro" id="IPR036186">
    <property type="entry name" value="Serpin_sf"/>
</dbReference>
<reference evidence="2" key="3">
    <citation type="submission" date="2025-09" db="UniProtKB">
        <authorList>
            <consortium name="Ensembl"/>
        </authorList>
    </citation>
    <scope>IDENTIFICATION</scope>
</reference>
<protein>
    <recommendedName>
        <fullName evidence="1">Serpin domain-containing protein</fullName>
    </recommendedName>
</protein>
<proteinExistence type="predicted"/>
<accession>A0AAX7SNV7</accession>
<reference evidence="2" key="2">
    <citation type="submission" date="2025-08" db="UniProtKB">
        <authorList>
            <consortium name="Ensembl"/>
        </authorList>
    </citation>
    <scope>IDENTIFICATION</scope>
</reference>
<feature type="domain" description="Serpin" evidence="1">
    <location>
        <begin position="7"/>
        <end position="57"/>
    </location>
</feature>
<dbReference type="AlphaFoldDB" id="A0AAX7SNV7"/>
<dbReference type="Pfam" id="PF00079">
    <property type="entry name" value="Serpin"/>
    <property type="match status" value="1"/>
</dbReference>
<dbReference type="Gene3D" id="1.10.287.580">
    <property type="entry name" value="Helix hairpin bin"/>
    <property type="match status" value="1"/>
</dbReference>
<reference evidence="2" key="1">
    <citation type="submission" date="2018-05" db="EMBL/GenBank/DDBJ databases">
        <authorList>
            <person name="Datahose"/>
        </authorList>
    </citation>
    <scope>NUCLEOTIDE SEQUENCE</scope>
</reference>
<evidence type="ECO:0000313" key="3">
    <source>
        <dbReference type="Proteomes" id="UP000265100"/>
    </source>
</evidence>
<dbReference type="Ensembl" id="ENSACLT00000095679.1">
    <property type="protein sequence ID" value="ENSACLP00000046224.1"/>
    <property type="gene ID" value="ENSACLG00000036753.1"/>
</dbReference>
<dbReference type="GeneTree" id="ENSGT00990000204292"/>